<proteinExistence type="predicted"/>
<comment type="caution">
    <text evidence="6">The sequence shown here is derived from an EMBL/GenBank/DDBJ whole genome shotgun (WGS) entry which is preliminary data.</text>
</comment>
<evidence type="ECO:0000256" key="4">
    <source>
        <dbReference type="SAM" id="MobiDB-lite"/>
    </source>
</evidence>
<dbReference type="Pfam" id="PF00929">
    <property type="entry name" value="RNase_T"/>
    <property type="match status" value="1"/>
</dbReference>
<dbReference type="Proteomes" id="UP001273209">
    <property type="component" value="Unassembled WGS sequence"/>
</dbReference>
<name>A0AAE1IIC7_9HYPO</name>
<dbReference type="InterPro" id="IPR036397">
    <property type="entry name" value="RNaseH_sf"/>
</dbReference>
<accession>A0AAE1IIC7</accession>
<dbReference type="EMBL" id="JAWRVG010000005">
    <property type="protein sequence ID" value="KAK4082270.1"/>
    <property type="molecule type" value="Genomic_DNA"/>
</dbReference>
<dbReference type="Gene3D" id="3.30.420.10">
    <property type="entry name" value="Ribonuclease H-like superfamily/Ribonuclease H"/>
    <property type="match status" value="1"/>
</dbReference>
<feature type="region of interest" description="Disordered" evidence="4">
    <location>
        <begin position="458"/>
        <end position="481"/>
    </location>
</feature>
<dbReference type="InterPro" id="IPR047021">
    <property type="entry name" value="REXO1/3/4-like"/>
</dbReference>
<dbReference type="AlphaFoldDB" id="A0AAE1IIC7"/>
<keyword evidence="2" id="KW-0378">Hydrolase</keyword>
<keyword evidence="1" id="KW-0540">Nuclease</keyword>
<dbReference type="GO" id="GO:0004527">
    <property type="term" value="F:exonuclease activity"/>
    <property type="evidence" value="ECO:0007669"/>
    <property type="project" value="UniProtKB-KW"/>
</dbReference>
<organism evidence="6 7">
    <name type="scientific">Trichoderma aggressivum f. europaeum</name>
    <dbReference type="NCBI Taxonomy" id="173218"/>
    <lineage>
        <taxon>Eukaryota</taxon>
        <taxon>Fungi</taxon>
        <taxon>Dikarya</taxon>
        <taxon>Ascomycota</taxon>
        <taxon>Pezizomycotina</taxon>
        <taxon>Sordariomycetes</taxon>
        <taxon>Hypocreomycetidae</taxon>
        <taxon>Hypocreales</taxon>
        <taxon>Hypocreaceae</taxon>
        <taxon>Trichoderma</taxon>
    </lineage>
</organism>
<keyword evidence="7" id="KW-1185">Reference proteome</keyword>
<dbReference type="InterPro" id="IPR012337">
    <property type="entry name" value="RNaseH-like_sf"/>
</dbReference>
<evidence type="ECO:0000256" key="2">
    <source>
        <dbReference type="ARBA" id="ARBA00022801"/>
    </source>
</evidence>
<reference evidence="6" key="1">
    <citation type="submission" date="2023-11" db="EMBL/GenBank/DDBJ databases">
        <title>The genome sequences of three competitors of mushroom-forming fungi.</title>
        <authorList>
            <person name="Beijen E."/>
            <person name="Ohm R.A."/>
        </authorList>
    </citation>
    <scope>NUCLEOTIDE SEQUENCE</scope>
    <source>
        <strain evidence="6">CBS 100526</strain>
    </source>
</reference>
<evidence type="ECO:0000313" key="7">
    <source>
        <dbReference type="Proteomes" id="UP001273209"/>
    </source>
</evidence>
<dbReference type="GO" id="GO:0005634">
    <property type="term" value="C:nucleus"/>
    <property type="evidence" value="ECO:0007669"/>
    <property type="project" value="TreeGrafter"/>
</dbReference>
<gene>
    <name evidence="6" type="ORF">Triagg1_2082</name>
</gene>
<protein>
    <recommendedName>
        <fullName evidence="5">Exonuclease domain-containing protein</fullName>
    </recommendedName>
</protein>
<dbReference type="PANTHER" id="PTHR12801">
    <property type="entry name" value="RNA EXONUCLEASE REXO1 / RECO3 FAMILY MEMBER-RELATED"/>
    <property type="match status" value="1"/>
</dbReference>
<dbReference type="GeneID" id="87916129"/>
<dbReference type="SMART" id="SM00479">
    <property type="entry name" value="EXOIII"/>
    <property type="match status" value="1"/>
</dbReference>
<evidence type="ECO:0000259" key="5">
    <source>
        <dbReference type="SMART" id="SM00479"/>
    </source>
</evidence>
<evidence type="ECO:0000313" key="6">
    <source>
        <dbReference type="EMBL" id="KAK4082270.1"/>
    </source>
</evidence>
<feature type="domain" description="Exonuclease" evidence="5">
    <location>
        <begin position="85"/>
        <end position="265"/>
    </location>
</feature>
<feature type="region of interest" description="Disordered" evidence="4">
    <location>
        <begin position="277"/>
        <end position="335"/>
    </location>
</feature>
<dbReference type="RefSeq" id="XP_062758938.1">
    <property type="nucleotide sequence ID" value="XM_062896224.1"/>
</dbReference>
<keyword evidence="3" id="KW-0269">Exonuclease</keyword>
<dbReference type="SUPFAM" id="SSF53098">
    <property type="entry name" value="Ribonuclease H-like"/>
    <property type="match status" value="1"/>
</dbReference>
<dbReference type="InterPro" id="IPR013520">
    <property type="entry name" value="Ribonucl_H"/>
</dbReference>
<evidence type="ECO:0000256" key="1">
    <source>
        <dbReference type="ARBA" id="ARBA00022722"/>
    </source>
</evidence>
<feature type="compositionally biased region" description="Polar residues" evidence="4">
    <location>
        <begin position="321"/>
        <end position="335"/>
    </location>
</feature>
<evidence type="ECO:0000256" key="3">
    <source>
        <dbReference type="ARBA" id="ARBA00022839"/>
    </source>
</evidence>
<sequence length="481" mass="53454">MGSSSQKPPPELEYGGNTFTQLSSRQHSIIHNELLKECHSLQVLREELHVLENEGRPVGIPSKPKLKLKTFAAAPNRQSSTGARKAIAISCEWGEAENHRSGLLAICAIDVLTGETLMESLVAPDTTPPMEDWRTKHHGISQKKIDAAVKDKQCFQCWTQAREKLFEHLDRKTILVGYDTSVDLKLLRLFHTTIVDSKILAMSAIFGQEGGKKQAPECLLFRICSDFLGMPVEQNAFYEGGTDKVFEKALISREIALQCIQRPNTFTKWATQLKPRFEKAPRVKNASPKKKAVQNKNEAKPAKTPTKAKKTVASDARPDVETTSGPGSDKNQAAGTYSQGYEAGYLAAYQAAYQAAFQSGFQTGYEKCLENVNSQENQAMADKVHQSHNAYEHTRQESTQHTDGEDIFDDHSGVLSHDESYDNDWAPAWESGGLLARLMEDEKIRAMSEMANGFKTMTVADGNEEAGQTCTQDEAKKRRRA</sequence>
<dbReference type="GO" id="GO:0003676">
    <property type="term" value="F:nucleic acid binding"/>
    <property type="evidence" value="ECO:0007669"/>
    <property type="project" value="InterPro"/>
</dbReference>